<comment type="function">
    <text evidence="1">Catalyzes cyclization of the linear tetrapyrrole, hydroxymethylbilane, to the macrocyclic uroporphyrinogen III.</text>
</comment>
<evidence type="ECO:0000256" key="2">
    <source>
        <dbReference type="SAM" id="MobiDB-lite"/>
    </source>
</evidence>
<dbReference type="PANTHER" id="PTHR38042">
    <property type="entry name" value="UROPORPHYRINOGEN-III SYNTHASE, CHLOROPLASTIC"/>
    <property type="match status" value="1"/>
</dbReference>
<dbReference type="Proteomes" id="UP001412067">
    <property type="component" value="Unassembled WGS sequence"/>
</dbReference>
<gene>
    <name evidence="3" type="ORF">KSP40_PGU022593</name>
</gene>
<organism evidence="3 4">
    <name type="scientific">Platanthera guangdongensis</name>
    <dbReference type="NCBI Taxonomy" id="2320717"/>
    <lineage>
        <taxon>Eukaryota</taxon>
        <taxon>Viridiplantae</taxon>
        <taxon>Streptophyta</taxon>
        <taxon>Embryophyta</taxon>
        <taxon>Tracheophyta</taxon>
        <taxon>Spermatophyta</taxon>
        <taxon>Magnoliopsida</taxon>
        <taxon>Liliopsida</taxon>
        <taxon>Asparagales</taxon>
        <taxon>Orchidaceae</taxon>
        <taxon>Orchidoideae</taxon>
        <taxon>Orchideae</taxon>
        <taxon>Orchidinae</taxon>
        <taxon>Platanthera</taxon>
    </lineage>
</organism>
<dbReference type="PANTHER" id="PTHR38042:SF1">
    <property type="entry name" value="UROPORPHYRINOGEN-III SYNTHASE, CHLOROPLASTIC"/>
    <property type="match status" value="1"/>
</dbReference>
<protein>
    <recommendedName>
        <fullName evidence="1">Uroporphyrinogen-III synthase</fullName>
        <ecNumber evidence="1">4.2.1.75</ecNumber>
    </recommendedName>
</protein>
<reference evidence="3 4" key="1">
    <citation type="journal article" date="2022" name="Nat. Plants">
        <title>Genomes of leafy and leafless Platanthera orchids illuminate the evolution of mycoheterotrophy.</title>
        <authorList>
            <person name="Li M.H."/>
            <person name="Liu K.W."/>
            <person name="Li Z."/>
            <person name="Lu H.C."/>
            <person name="Ye Q.L."/>
            <person name="Zhang D."/>
            <person name="Wang J.Y."/>
            <person name="Li Y.F."/>
            <person name="Zhong Z.M."/>
            <person name="Liu X."/>
            <person name="Yu X."/>
            <person name="Liu D.K."/>
            <person name="Tu X.D."/>
            <person name="Liu B."/>
            <person name="Hao Y."/>
            <person name="Liao X.Y."/>
            <person name="Jiang Y.T."/>
            <person name="Sun W.H."/>
            <person name="Chen J."/>
            <person name="Chen Y.Q."/>
            <person name="Ai Y."/>
            <person name="Zhai J.W."/>
            <person name="Wu S.S."/>
            <person name="Zhou Z."/>
            <person name="Hsiao Y.Y."/>
            <person name="Wu W.L."/>
            <person name="Chen Y.Y."/>
            <person name="Lin Y.F."/>
            <person name="Hsu J.L."/>
            <person name="Li C.Y."/>
            <person name="Wang Z.W."/>
            <person name="Zhao X."/>
            <person name="Zhong W.Y."/>
            <person name="Ma X.K."/>
            <person name="Ma L."/>
            <person name="Huang J."/>
            <person name="Chen G.Z."/>
            <person name="Huang M.Z."/>
            <person name="Huang L."/>
            <person name="Peng D.H."/>
            <person name="Luo Y.B."/>
            <person name="Zou S.Q."/>
            <person name="Chen S.P."/>
            <person name="Lan S."/>
            <person name="Tsai W.C."/>
            <person name="Van de Peer Y."/>
            <person name="Liu Z.J."/>
        </authorList>
    </citation>
    <scope>NUCLEOTIDE SEQUENCE [LARGE SCALE GENOMIC DNA]</scope>
    <source>
        <strain evidence="3">Lor288</strain>
    </source>
</reference>
<comment type="similarity">
    <text evidence="1">Belongs to the uroporphyrinogen-III synthase family.</text>
</comment>
<comment type="catalytic activity">
    <reaction evidence="1">
        <text>hydroxymethylbilane = uroporphyrinogen III + H2O</text>
        <dbReference type="Rhea" id="RHEA:18965"/>
        <dbReference type="ChEBI" id="CHEBI:15377"/>
        <dbReference type="ChEBI" id="CHEBI:57308"/>
        <dbReference type="ChEBI" id="CHEBI:57845"/>
        <dbReference type="EC" id="4.2.1.75"/>
    </reaction>
</comment>
<dbReference type="EC" id="4.2.1.75" evidence="1"/>
<dbReference type="EMBL" id="JBBWWR010000005">
    <property type="protein sequence ID" value="KAK8967053.1"/>
    <property type="molecule type" value="Genomic_DNA"/>
</dbReference>
<comment type="caution">
    <text evidence="3">The sequence shown here is derived from an EMBL/GenBank/DDBJ whole genome shotgun (WGS) entry which is preliminary data.</text>
</comment>
<evidence type="ECO:0000256" key="1">
    <source>
        <dbReference type="RuleBase" id="RU366031"/>
    </source>
</evidence>
<evidence type="ECO:0000313" key="3">
    <source>
        <dbReference type="EMBL" id="KAK8967053.1"/>
    </source>
</evidence>
<sequence length="195" mass="21325">MFGTPTRLPFNDGRREQEKRRRFPARPASPAHRCNRPFSRSSPACHRASSLPEAPRTLVHRCHRRSSLSSGLAPPERPLVRTAGSPNVRIGVVGIGTASVFHEVLQSGDRHLNVAFSPSKGNVLASELPKDGSNTCRVLYPASVKAGSEIVKAPDSVSPRGLFTVQVSTTMKLEQFDTLPGHSRRGKAQLEEMDR</sequence>
<dbReference type="Gene3D" id="3.40.50.10090">
    <property type="match status" value="1"/>
</dbReference>
<dbReference type="InterPro" id="IPR039793">
    <property type="entry name" value="UROS/Hem4"/>
</dbReference>
<name>A0ABR2MSX4_9ASPA</name>
<accession>A0ABR2MSX4</accession>
<keyword evidence="1" id="KW-0627">Porphyrin biosynthesis</keyword>
<feature type="region of interest" description="Disordered" evidence="2">
    <location>
        <begin position="1"/>
        <end position="52"/>
    </location>
</feature>
<comment type="pathway">
    <text evidence="1">Porphyrin-containing compound metabolism; protoporphyrin-IX biosynthesis; coproporphyrinogen-III from 5-aminolevulinate: step 3/4.</text>
</comment>
<keyword evidence="1" id="KW-0456">Lyase</keyword>
<evidence type="ECO:0000313" key="4">
    <source>
        <dbReference type="Proteomes" id="UP001412067"/>
    </source>
</evidence>
<keyword evidence="4" id="KW-1185">Reference proteome</keyword>
<dbReference type="InterPro" id="IPR036108">
    <property type="entry name" value="4pyrrol_syn_uPrphyn_synt_sf"/>
</dbReference>
<proteinExistence type="inferred from homology"/>